<dbReference type="Ensembl" id="ENSCANT00000040904.1">
    <property type="protein sequence ID" value="ENSCANP00000017951.1"/>
    <property type="gene ID" value="ENSCANG00000032425.1"/>
</dbReference>
<reference evidence="1" key="2">
    <citation type="submission" date="2025-09" db="UniProtKB">
        <authorList>
            <consortium name="Ensembl"/>
        </authorList>
    </citation>
    <scope>IDENTIFICATION</scope>
</reference>
<dbReference type="Proteomes" id="UP000233080">
    <property type="component" value="Unassembled WGS sequence"/>
</dbReference>
<proteinExistence type="predicted"/>
<sequence>MHFFNLVPSLSHMKSQLMAHILINAISASKFSRYFIKSYGISINGTYFDKCNNFKNFQIFQNWLSTVAHTYNPSCLEGSG</sequence>
<reference evidence="1" key="1">
    <citation type="submission" date="2025-08" db="UniProtKB">
        <authorList>
            <consortium name="Ensembl"/>
        </authorList>
    </citation>
    <scope>IDENTIFICATION</scope>
</reference>
<name>A0A2K5IN60_COLAP</name>
<protein>
    <submittedName>
        <fullName evidence="1">Uncharacterized protein</fullName>
    </submittedName>
</protein>
<dbReference type="AlphaFoldDB" id="A0A2K5IN60"/>
<evidence type="ECO:0000313" key="2">
    <source>
        <dbReference type="Proteomes" id="UP000233080"/>
    </source>
</evidence>
<dbReference type="OMA" id="HFFNLVP"/>
<accession>A0A2K5IN60</accession>
<keyword evidence="2" id="KW-1185">Reference proteome</keyword>
<organism evidence="1 2">
    <name type="scientific">Colobus angolensis palliatus</name>
    <name type="common">Peters' Angolan colobus</name>
    <dbReference type="NCBI Taxonomy" id="336983"/>
    <lineage>
        <taxon>Eukaryota</taxon>
        <taxon>Metazoa</taxon>
        <taxon>Chordata</taxon>
        <taxon>Craniata</taxon>
        <taxon>Vertebrata</taxon>
        <taxon>Euteleostomi</taxon>
        <taxon>Mammalia</taxon>
        <taxon>Eutheria</taxon>
        <taxon>Euarchontoglires</taxon>
        <taxon>Primates</taxon>
        <taxon>Haplorrhini</taxon>
        <taxon>Catarrhini</taxon>
        <taxon>Cercopithecidae</taxon>
        <taxon>Colobinae</taxon>
        <taxon>Colobus</taxon>
    </lineage>
</organism>
<evidence type="ECO:0000313" key="1">
    <source>
        <dbReference type="Ensembl" id="ENSCANP00000017951.1"/>
    </source>
</evidence>